<accession>A7E9T1</accession>
<dbReference type="InParanoid" id="A7E9T1"/>
<name>A7E9T1_SCLS1</name>
<protein>
    <submittedName>
        <fullName evidence="2">Uncharacterized protein</fullName>
    </submittedName>
</protein>
<dbReference type="RefSeq" id="XP_001597865.1">
    <property type="nucleotide sequence ID" value="XM_001597815.1"/>
</dbReference>
<dbReference type="KEGG" id="ssl:SS1G_02061"/>
<dbReference type="GeneID" id="5493507"/>
<organism evidence="2 3">
    <name type="scientific">Sclerotinia sclerotiorum (strain ATCC 18683 / 1980 / Ss-1)</name>
    <name type="common">White mold</name>
    <name type="synonym">Whetzelinia sclerotiorum</name>
    <dbReference type="NCBI Taxonomy" id="665079"/>
    <lineage>
        <taxon>Eukaryota</taxon>
        <taxon>Fungi</taxon>
        <taxon>Dikarya</taxon>
        <taxon>Ascomycota</taxon>
        <taxon>Pezizomycotina</taxon>
        <taxon>Leotiomycetes</taxon>
        <taxon>Helotiales</taxon>
        <taxon>Sclerotiniaceae</taxon>
        <taxon>Sclerotinia</taxon>
    </lineage>
</organism>
<feature type="region of interest" description="Disordered" evidence="1">
    <location>
        <begin position="1"/>
        <end position="25"/>
    </location>
</feature>
<sequence length="50" mass="5397">MSMSCVGDNGVDNKGEGPGNEVDNEGNTITWVRTGIMNIQKTLVCYHVVL</sequence>
<dbReference type="AlphaFoldDB" id="A7E9T1"/>
<reference evidence="3" key="1">
    <citation type="journal article" date="2011" name="PLoS Genet.">
        <title>Genomic analysis of the necrotrophic fungal pathogens Sclerotinia sclerotiorum and Botrytis cinerea.</title>
        <authorList>
            <person name="Amselem J."/>
            <person name="Cuomo C.A."/>
            <person name="van Kan J.A."/>
            <person name="Viaud M."/>
            <person name="Benito E.P."/>
            <person name="Couloux A."/>
            <person name="Coutinho P.M."/>
            <person name="de Vries R.P."/>
            <person name="Dyer P.S."/>
            <person name="Fillinger S."/>
            <person name="Fournier E."/>
            <person name="Gout L."/>
            <person name="Hahn M."/>
            <person name="Kohn L."/>
            <person name="Lapalu N."/>
            <person name="Plummer K.M."/>
            <person name="Pradier J.M."/>
            <person name="Quevillon E."/>
            <person name="Sharon A."/>
            <person name="Simon A."/>
            <person name="ten Have A."/>
            <person name="Tudzynski B."/>
            <person name="Tudzynski P."/>
            <person name="Wincker P."/>
            <person name="Andrew M."/>
            <person name="Anthouard V."/>
            <person name="Beever R.E."/>
            <person name="Beffa R."/>
            <person name="Benoit I."/>
            <person name="Bouzid O."/>
            <person name="Brault B."/>
            <person name="Chen Z."/>
            <person name="Choquer M."/>
            <person name="Collemare J."/>
            <person name="Cotton P."/>
            <person name="Danchin E.G."/>
            <person name="Da Silva C."/>
            <person name="Gautier A."/>
            <person name="Giraud C."/>
            <person name="Giraud T."/>
            <person name="Gonzalez C."/>
            <person name="Grossetete S."/>
            <person name="Guldener U."/>
            <person name="Henrissat B."/>
            <person name="Howlett B.J."/>
            <person name="Kodira C."/>
            <person name="Kretschmer M."/>
            <person name="Lappartient A."/>
            <person name="Leroch M."/>
            <person name="Levis C."/>
            <person name="Mauceli E."/>
            <person name="Neuveglise C."/>
            <person name="Oeser B."/>
            <person name="Pearson M."/>
            <person name="Poulain J."/>
            <person name="Poussereau N."/>
            <person name="Quesneville H."/>
            <person name="Rascle C."/>
            <person name="Schumacher J."/>
            <person name="Segurens B."/>
            <person name="Sexton A."/>
            <person name="Silva E."/>
            <person name="Sirven C."/>
            <person name="Soanes D.M."/>
            <person name="Talbot N.J."/>
            <person name="Templeton M."/>
            <person name="Yandava C."/>
            <person name="Yarden O."/>
            <person name="Zeng Q."/>
            <person name="Rollins J.A."/>
            <person name="Lebrun M.H."/>
            <person name="Dickman M."/>
        </authorList>
    </citation>
    <scope>NUCLEOTIDE SEQUENCE [LARGE SCALE GENOMIC DNA]</scope>
    <source>
        <strain evidence="3">ATCC 18683 / 1980 / Ss-1</strain>
    </source>
</reference>
<evidence type="ECO:0000313" key="3">
    <source>
        <dbReference type="Proteomes" id="UP000001312"/>
    </source>
</evidence>
<keyword evidence="3" id="KW-1185">Reference proteome</keyword>
<proteinExistence type="predicted"/>
<dbReference type="EMBL" id="CH476622">
    <property type="protein sequence ID" value="EDN97133.1"/>
    <property type="molecule type" value="Genomic_DNA"/>
</dbReference>
<dbReference type="HOGENOM" id="CLU_3125913_0_0_1"/>
<evidence type="ECO:0000313" key="2">
    <source>
        <dbReference type="EMBL" id="EDN97133.1"/>
    </source>
</evidence>
<evidence type="ECO:0000256" key="1">
    <source>
        <dbReference type="SAM" id="MobiDB-lite"/>
    </source>
</evidence>
<gene>
    <name evidence="2" type="ORF">SS1G_02061</name>
</gene>
<dbReference type="Proteomes" id="UP000001312">
    <property type="component" value="Unassembled WGS sequence"/>
</dbReference>